<dbReference type="SUPFAM" id="SSF161098">
    <property type="entry name" value="MetI-like"/>
    <property type="match status" value="1"/>
</dbReference>
<keyword evidence="11" id="KW-1185">Reference proteome</keyword>
<evidence type="ECO:0000256" key="5">
    <source>
        <dbReference type="ARBA" id="ARBA00022692"/>
    </source>
</evidence>
<keyword evidence="5 8" id="KW-0812">Transmembrane</keyword>
<evidence type="ECO:0000256" key="2">
    <source>
        <dbReference type="ARBA" id="ARBA00007069"/>
    </source>
</evidence>
<dbReference type="GO" id="GO:0005886">
    <property type="term" value="C:plasma membrane"/>
    <property type="evidence" value="ECO:0007669"/>
    <property type="project" value="UniProtKB-SubCell"/>
</dbReference>
<keyword evidence="6 8" id="KW-1133">Transmembrane helix</keyword>
<dbReference type="InterPro" id="IPR035906">
    <property type="entry name" value="MetI-like_sf"/>
</dbReference>
<keyword evidence="7 8" id="KW-0472">Membrane</keyword>
<accession>A0A2H3KIG3</accession>
<evidence type="ECO:0000313" key="10">
    <source>
        <dbReference type="EMBL" id="PDV96908.1"/>
    </source>
</evidence>
<dbReference type="PROSITE" id="PS50928">
    <property type="entry name" value="ABC_TM1"/>
    <property type="match status" value="1"/>
</dbReference>
<sequence length="292" mass="31268">MRVDRPTLRRWLMLTPALLVTGVLFGVSMYYGISQSLGYLPFIGATRVSLDAYASVLGGATPAGREFWAALGFSLWVTGISTLLSAVAALLLAVALSHRRRPAHQATLLALNANLALPHMVWAIALLLLLAQSGLIARIAAALGLIATPAEFPVLVRDQAGIGIILHYVSKEIPFLVLIVLAVLRTQGHAYAEVATTLGAGPWMRVWRVTLPLVWPGLSAGALLVFAFIFGAYEVPALLGVSYPRVLAVLALDYFLNADLNRRAEGMAISLIMTVVVVGLGLLVRRIDGSER</sequence>
<dbReference type="RefSeq" id="WP_097654999.1">
    <property type="nucleotide sequence ID" value="NZ_LYXE01000172.1"/>
</dbReference>
<feature type="transmembrane region" description="Helical" evidence="8">
    <location>
        <begin position="267"/>
        <end position="284"/>
    </location>
</feature>
<dbReference type="Pfam" id="PF00528">
    <property type="entry name" value="BPD_transp_1"/>
    <property type="match status" value="1"/>
</dbReference>
<feature type="transmembrane region" description="Helical" evidence="8">
    <location>
        <begin position="206"/>
        <end position="230"/>
    </location>
</feature>
<reference evidence="10 11" key="1">
    <citation type="submission" date="2016-05" db="EMBL/GenBank/DDBJ databases">
        <authorList>
            <person name="Lavstsen T."/>
            <person name="Jespersen J.S."/>
        </authorList>
    </citation>
    <scope>NUCLEOTIDE SEQUENCE [LARGE SCALE GENOMIC DNA]</scope>
    <source>
        <strain evidence="10 11">B7-9</strain>
    </source>
</reference>
<organism evidence="10 11">
    <name type="scientific">Candidatus Chloroploca asiatica</name>
    <dbReference type="NCBI Taxonomy" id="1506545"/>
    <lineage>
        <taxon>Bacteria</taxon>
        <taxon>Bacillati</taxon>
        <taxon>Chloroflexota</taxon>
        <taxon>Chloroflexia</taxon>
        <taxon>Chloroflexales</taxon>
        <taxon>Chloroflexineae</taxon>
        <taxon>Oscillochloridaceae</taxon>
        <taxon>Candidatus Chloroploca</taxon>
    </lineage>
</organism>
<evidence type="ECO:0000256" key="4">
    <source>
        <dbReference type="ARBA" id="ARBA00022475"/>
    </source>
</evidence>
<dbReference type="PANTHER" id="PTHR42929">
    <property type="entry name" value="INNER MEMBRANE ABC TRANSPORTER PERMEASE PROTEIN YDCU-RELATED-RELATED"/>
    <property type="match status" value="1"/>
</dbReference>
<evidence type="ECO:0000256" key="7">
    <source>
        <dbReference type="ARBA" id="ARBA00023136"/>
    </source>
</evidence>
<keyword evidence="4" id="KW-1003">Cell membrane</keyword>
<evidence type="ECO:0000256" key="3">
    <source>
        <dbReference type="ARBA" id="ARBA00022448"/>
    </source>
</evidence>
<feature type="transmembrane region" description="Helical" evidence="8">
    <location>
        <begin position="135"/>
        <end position="156"/>
    </location>
</feature>
<comment type="subcellular location">
    <subcellularLocation>
        <location evidence="1 8">Cell membrane</location>
        <topology evidence="1 8">Multi-pass membrane protein</topology>
    </subcellularLocation>
</comment>
<dbReference type="InterPro" id="IPR000515">
    <property type="entry name" value="MetI-like"/>
</dbReference>
<dbReference type="Proteomes" id="UP000220922">
    <property type="component" value="Unassembled WGS sequence"/>
</dbReference>
<gene>
    <name evidence="10" type="ORF">A9Q02_19900</name>
</gene>
<evidence type="ECO:0000259" key="9">
    <source>
        <dbReference type="PROSITE" id="PS50928"/>
    </source>
</evidence>
<name>A0A2H3KIG3_9CHLR</name>
<evidence type="ECO:0000313" key="11">
    <source>
        <dbReference type="Proteomes" id="UP000220922"/>
    </source>
</evidence>
<proteinExistence type="inferred from homology"/>
<evidence type="ECO:0000256" key="8">
    <source>
        <dbReference type="RuleBase" id="RU363032"/>
    </source>
</evidence>
<feature type="transmembrane region" description="Helical" evidence="8">
    <location>
        <begin position="12"/>
        <end position="33"/>
    </location>
</feature>
<comment type="similarity">
    <text evidence="2">Belongs to the binding-protein-dependent transport system permease family. CysTW subfamily.</text>
</comment>
<dbReference type="CDD" id="cd06261">
    <property type="entry name" value="TM_PBP2"/>
    <property type="match status" value="1"/>
</dbReference>
<evidence type="ECO:0000256" key="1">
    <source>
        <dbReference type="ARBA" id="ARBA00004651"/>
    </source>
</evidence>
<dbReference type="AlphaFoldDB" id="A0A2H3KIG3"/>
<dbReference type="OrthoDB" id="9785836at2"/>
<keyword evidence="3 8" id="KW-0813">Transport</keyword>
<dbReference type="Gene3D" id="1.10.3720.10">
    <property type="entry name" value="MetI-like"/>
    <property type="match status" value="1"/>
</dbReference>
<feature type="domain" description="ABC transmembrane type-1" evidence="9">
    <location>
        <begin position="71"/>
        <end position="284"/>
    </location>
</feature>
<dbReference type="GO" id="GO:0055085">
    <property type="term" value="P:transmembrane transport"/>
    <property type="evidence" value="ECO:0007669"/>
    <property type="project" value="InterPro"/>
</dbReference>
<evidence type="ECO:0000256" key="6">
    <source>
        <dbReference type="ARBA" id="ARBA00022989"/>
    </source>
</evidence>
<dbReference type="PANTHER" id="PTHR42929:SF1">
    <property type="entry name" value="INNER MEMBRANE ABC TRANSPORTER PERMEASE PROTEIN YDCU-RELATED"/>
    <property type="match status" value="1"/>
</dbReference>
<feature type="transmembrane region" description="Helical" evidence="8">
    <location>
        <begin position="67"/>
        <end position="96"/>
    </location>
</feature>
<comment type="caution">
    <text evidence="10">The sequence shown here is derived from an EMBL/GenBank/DDBJ whole genome shotgun (WGS) entry which is preliminary data.</text>
</comment>
<feature type="transmembrane region" description="Helical" evidence="8">
    <location>
        <begin position="108"/>
        <end position="129"/>
    </location>
</feature>
<protein>
    <recommendedName>
        <fullName evidence="9">ABC transmembrane type-1 domain-containing protein</fullName>
    </recommendedName>
</protein>
<dbReference type="EMBL" id="LYXE01000172">
    <property type="protein sequence ID" value="PDV96908.1"/>
    <property type="molecule type" value="Genomic_DNA"/>
</dbReference>